<dbReference type="OrthoDB" id="412402at2759"/>
<dbReference type="EMBL" id="KB446563">
    <property type="protein sequence ID" value="EME78534.1"/>
    <property type="molecule type" value="Genomic_DNA"/>
</dbReference>
<dbReference type="Pfam" id="PF12224">
    <property type="entry name" value="Amidoligase_2"/>
    <property type="match status" value="1"/>
</dbReference>
<dbReference type="HOGENOM" id="CLU_535253_0_0_1"/>
<gene>
    <name evidence="1" type="ORF">MYCFIDRAFT_80939</name>
</gene>
<organism evidence="1 2">
    <name type="scientific">Pseudocercospora fijiensis (strain CIRAD86)</name>
    <name type="common">Black leaf streak disease fungus</name>
    <name type="synonym">Mycosphaerella fijiensis</name>
    <dbReference type="NCBI Taxonomy" id="383855"/>
    <lineage>
        <taxon>Eukaryota</taxon>
        <taxon>Fungi</taxon>
        <taxon>Dikarya</taxon>
        <taxon>Ascomycota</taxon>
        <taxon>Pezizomycotina</taxon>
        <taxon>Dothideomycetes</taxon>
        <taxon>Dothideomycetidae</taxon>
        <taxon>Mycosphaerellales</taxon>
        <taxon>Mycosphaerellaceae</taxon>
        <taxon>Pseudocercospora</taxon>
    </lineage>
</organism>
<reference evidence="1 2" key="1">
    <citation type="journal article" date="2012" name="PLoS Pathog.">
        <title>Diverse lifestyles and strategies of plant pathogenesis encoded in the genomes of eighteen Dothideomycetes fungi.</title>
        <authorList>
            <person name="Ohm R.A."/>
            <person name="Feau N."/>
            <person name="Henrissat B."/>
            <person name="Schoch C.L."/>
            <person name="Horwitz B.A."/>
            <person name="Barry K.W."/>
            <person name="Condon B.J."/>
            <person name="Copeland A.C."/>
            <person name="Dhillon B."/>
            <person name="Glaser F."/>
            <person name="Hesse C.N."/>
            <person name="Kosti I."/>
            <person name="LaButti K."/>
            <person name="Lindquist E.A."/>
            <person name="Lucas S."/>
            <person name="Salamov A.A."/>
            <person name="Bradshaw R.E."/>
            <person name="Ciuffetti L."/>
            <person name="Hamelin R.C."/>
            <person name="Kema G.H.J."/>
            <person name="Lawrence C."/>
            <person name="Scott J.A."/>
            <person name="Spatafora J.W."/>
            <person name="Turgeon B.G."/>
            <person name="de Wit P.J.G.M."/>
            <person name="Zhong S."/>
            <person name="Goodwin S.B."/>
            <person name="Grigoriev I.V."/>
        </authorList>
    </citation>
    <scope>NUCLEOTIDE SEQUENCE [LARGE SCALE GENOMIC DNA]</scope>
    <source>
        <strain evidence="1 2">CIRAD86</strain>
    </source>
</reference>
<sequence length="552" mass="63394">MEDLTFGIELEFLCVRNVDCFKRMFPFKAGQWGGEAGSEYGGAANAIFCHLDEAGISADIGRTRLGVKETYSDWLIMTDCLELSEEEDLLKPEDFVVEHLEIASRKLSFYNDNWPKELRRVLKVLAQIEKRYGCKFLTNSSSGLHVHVGRDKGRLPFQTIKRVTQFMTAFESRLDEIHAASRVLAPAIPINPMIDGVFIENESYKIPLYAPLSFFLHATEGGDSLIGNSNLFDWLLKIQRFDTYNDVSALYDFRYLDFQLNGHRCAVNLDNTIQAHNYRSSEPSNTIEFRQHIGTLDYTEIIHYVTLLVNIMQFCHTTSHQHFLLLMINAADMNFLLPQLLSFIGCSPPLITYFQRHEEDDLGLLYSPLSPRRPSLTAEKLAQLATPLRAVFEEELLKQVTSLEDLLAQNDEEQTANNDRATIDLRQMLKYTTGYYGLRQNVSKLPFGLPDVNWFLECALKEFREEFDFENVFSPEEQVEQAVTGVFEKLAEIYAGYDSRLPPRQAVVVRAIGDWEERSMVVVERVLRMGRKASREVEAKSPRGRKRKRMSV</sequence>
<dbReference type="InterPro" id="IPR022025">
    <property type="entry name" value="Amidoligase_2"/>
</dbReference>
<accession>M2ZHB8</accession>
<dbReference type="Proteomes" id="UP000016932">
    <property type="component" value="Unassembled WGS sequence"/>
</dbReference>
<proteinExistence type="predicted"/>
<name>M2ZHB8_PSEFD</name>
<dbReference type="PANTHER" id="PTHR36847:SF1">
    <property type="entry name" value="AMIDOLIGASE ENZYME"/>
    <property type="match status" value="1"/>
</dbReference>
<protein>
    <submittedName>
        <fullName evidence="1">Uncharacterized protein</fullName>
    </submittedName>
</protein>
<dbReference type="KEGG" id="pfj:MYCFIDRAFT_80939"/>
<dbReference type="AlphaFoldDB" id="M2ZHB8"/>
<dbReference type="PANTHER" id="PTHR36847">
    <property type="entry name" value="AMIDOLIGASE ENZYME"/>
    <property type="match status" value="1"/>
</dbReference>
<dbReference type="GeneID" id="19341778"/>
<dbReference type="eggNOG" id="ENOG502SUNA">
    <property type="taxonomic scope" value="Eukaryota"/>
</dbReference>
<keyword evidence="2" id="KW-1185">Reference proteome</keyword>
<evidence type="ECO:0000313" key="2">
    <source>
        <dbReference type="Proteomes" id="UP000016932"/>
    </source>
</evidence>
<dbReference type="VEuPathDB" id="FungiDB:MYCFIDRAFT_80939"/>
<dbReference type="STRING" id="383855.M2ZHB8"/>
<evidence type="ECO:0000313" key="1">
    <source>
        <dbReference type="EMBL" id="EME78534.1"/>
    </source>
</evidence>
<dbReference type="RefSeq" id="XP_007930894.1">
    <property type="nucleotide sequence ID" value="XM_007932703.1"/>
</dbReference>